<comment type="caution">
    <text evidence="1">The sequence shown here is derived from an EMBL/GenBank/DDBJ whole genome shotgun (WGS) entry which is preliminary data.</text>
</comment>
<protein>
    <submittedName>
        <fullName evidence="1">Uncharacterized protein</fullName>
    </submittedName>
</protein>
<keyword evidence="2" id="KW-1185">Reference proteome</keyword>
<accession>A0AAV6VFA1</accession>
<gene>
    <name evidence="1" type="ORF">JTE90_028433</name>
</gene>
<name>A0AAV6VFA1_9ARAC</name>
<proteinExistence type="predicted"/>
<dbReference type="AlphaFoldDB" id="A0AAV6VFA1"/>
<dbReference type="Proteomes" id="UP000827092">
    <property type="component" value="Unassembled WGS sequence"/>
</dbReference>
<evidence type="ECO:0000313" key="1">
    <source>
        <dbReference type="EMBL" id="KAG8195284.1"/>
    </source>
</evidence>
<reference evidence="1 2" key="1">
    <citation type="journal article" date="2022" name="Nat. Ecol. Evol.">
        <title>A masculinizing supergene underlies an exaggerated male reproductive morph in a spider.</title>
        <authorList>
            <person name="Hendrickx F."/>
            <person name="De Corte Z."/>
            <person name="Sonet G."/>
            <person name="Van Belleghem S.M."/>
            <person name="Kostlbacher S."/>
            <person name="Vangestel C."/>
        </authorList>
    </citation>
    <scope>NUCLEOTIDE SEQUENCE [LARGE SCALE GENOMIC DNA]</scope>
    <source>
        <strain evidence="1">W744_W776</strain>
    </source>
</reference>
<organism evidence="1 2">
    <name type="scientific">Oedothorax gibbosus</name>
    <dbReference type="NCBI Taxonomy" id="931172"/>
    <lineage>
        <taxon>Eukaryota</taxon>
        <taxon>Metazoa</taxon>
        <taxon>Ecdysozoa</taxon>
        <taxon>Arthropoda</taxon>
        <taxon>Chelicerata</taxon>
        <taxon>Arachnida</taxon>
        <taxon>Araneae</taxon>
        <taxon>Araneomorphae</taxon>
        <taxon>Entelegynae</taxon>
        <taxon>Araneoidea</taxon>
        <taxon>Linyphiidae</taxon>
        <taxon>Erigoninae</taxon>
        <taxon>Oedothorax</taxon>
    </lineage>
</organism>
<sequence>MRKRRKLVSVELVLLQKEFKGKETNTQERVFDSPGLEQKHGLDRVHVIPLSRQKDNKDKIPKQFHLLDPLRVHDRAVSPTYRGLRGGSALATFKTHGIGKERTAATSTPPFPFPPKGVRPPFFVC</sequence>
<evidence type="ECO:0000313" key="2">
    <source>
        <dbReference type="Proteomes" id="UP000827092"/>
    </source>
</evidence>
<dbReference type="EMBL" id="JAFNEN010000090">
    <property type="protein sequence ID" value="KAG8195284.1"/>
    <property type="molecule type" value="Genomic_DNA"/>
</dbReference>